<keyword evidence="8" id="KW-0804">Transcription</keyword>
<dbReference type="InterPro" id="IPR007641">
    <property type="entry name" value="RNA_pol_Rpb2_7"/>
</dbReference>
<dbReference type="InterPro" id="IPR015712">
    <property type="entry name" value="DNA-dir_RNA_pol_su2"/>
</dbReference>
<evidence type="ECO:0000256" key="5">
    <source>
        <dbReference type="ARBA" id="ARBA00022695"/>
    </source>
</evidence>
<evidence type="ECO:0000256" key="1">
    <source>
        <dbReference type="ARBA" id="ARBA00006835"/>
    </source>
</evidence>
<keyword evidence="7" id="KW-0862">Zinc</keyword>
<dbReference type="Gene3D" id="3.90.1800.10">
    <property type="entry name" value="RNA polymerase alpha subunit dimerisation domain"/>
    <property type="match status" value="1"/>
</dbReference>
<evidence type="ECO:0000256" key="4">
    <source>
        <dbReference type="ARBA" id="ARBA00022679"/>
    </source>
</evidence>
<dbReference type="EC" id="2.7.7.6" evidence="2"/>
<keyword evidence="3 10" id="KW-0240">DNA-directed RNA polymerase</keyword>
<dbReference type="Pfam" id="PF04560">
    <property type="entry name" value="RNA_pol_Rpb2_7"/>
    <property type="match status" value="1"/>
</dbReference>
<dbReference type="GO" id="GO:0032549">
    <property type="term" value="F:ribonucleoside binding"/>
    <property type="evidence" value="ECO:0007669"/>
    <property type="project" value="InterPro"/>
</dbReference>
<dbReference type="FunFam" id="3.90.1800.10:FF:000002">
    <property type="entry name" value="DNA-directed RNA polymerase subunit beta"/>
    <property type="match status" value="1"/>
</dbReference>
<evidence type="ECO:0000256" key="2">
    <source>
        <dbReference type="ARBA" id="ARBA00012418"/>
    </source>
</evidence>
<evidence type="ECO:0000256" key="6">
    <source>
        <dbReference type="ARBA" id="ARBA00022723"/>
    </source>
</evidence>
<reference evidence="10" key="1">
    <citation type="journal article" date="2014" name="Genome Biol. Evol.">
        <title>Pangenome evidence for extensive interdomain horizontal transfer affecting lineage core and shell genes in uncultured planktonic thaumarchaeota and euryarchaeota.</title>
        <authorList>
            <person name="Deschamps P."/>
            <person name="Zivanovic Y."/>
            <person name="Moreira D."/>
            <person name="Rodriguez-Valera F."/>
            <person name="Lopez-Garcia P."/>
        </authorList>
    </citation>
    <scope>NUCLEOTIDE SEQUENCE</scope>
</reference>
<evidence type="ECO:0000256" key="8">
    <source>
        <dbReference type="ARBA" id="ARBA00023163"/>
    </source>
</evidence>
<evidence type="ECO:0000259" key="9">
    <source>
        <dbReference type="Pfam" id="PF04560"/>
    </source>
</evidence>
<dbReference type="GO" id="GO:0006351">
    <property type="term" value="P:DNA-templated transcription"/>
    <property type="evidence" value="ECO:0007669"/>
    <property type="project" value="InterPro"/>
</dbReference>
<evidence type="ECO:0000256" key="3">
    <source>
        <dbReference type="ARBA" id="ARBA00022478"/>
    </source>
</evidence>
<gene>
    <name evidence="10" type="primary">rpoB</name>
</gene>
<protein>
    <recommendedName>
        <fullName evidence="2">DNA-directed RNA polymerase</fullName>
        <ecNumber evidence="2">2.7.7.6</ecNumber>
    </recommendedName>
</protein>
<organism evidence="10">
    <name type="scientific">uncultured marine thaumarchaeote AD1000_54_F09</name>
    <dbReference type="NCBI Taxonomy" id="1455926"/>
    <lineage>
        <taxon>Archaea</taxon>
        <taxon>Nitrososphaerota</taxon>
        <taxon>environmental samples</taxon>
    </lineage>
</organism>
<accession>A0A075FUL2</accession>
<dbReference type="AlphaFoldDB" id="A0A075FUL2"/>
<evidence type="ECO:0000313" key="10">
    <source>
        <dbReference type="EMBL" id="AIE94979.1"/>
    </source>
</evidence>
<dbReference type="GO" id="GO:0003899">
    <property type="term" value="F:DNA-directed RNA polymerase activity"/>
    <property type="evidence" value="ECO:0007669"/>
    <property type="project" value="UniProtKB-EC"/>
</dbReference>
<dbReference type="GO" id="GO:0000428">
    <property type="term" value="C:DNA-directed RNA polymerase complex"/>
    <property type="evidence" value="ECO:0007669"/>
    <property type="project" value="UniProtKB-KW"/>
</dbReference>
<dbReference type="GO" id="GO:0046872">
    <property type="term" value="F:metal ion binding"/>
    <property type="evidence" value="ECO:0007669"/>
    <property type="project" value="UniProtKB-KW"/>
</dbReference>
<proteinExistence type="inferred from homology"/>
<keyword evidence="6" id="KW-0479">Metal-binding</keyword>
<dbReference type="SUPFAM" id="SSF64484">
    <property type="entry name" value="beta and beta-prime subunits of DNA dependent RNA-polymerase"/>
    <property type="match status" value="1"/>
</dbReference>
<feature type="domain" description="RNA polymerase Rpb2" evidence="9">
    <location>
        <begin position="14"/>
        <end position="105"/>
    </location>
</feature>
<evidence type="ECO:0000256" key="7">
    <source>
        <dbReference type="ARBA" id="ARBA00022833"/>
    </source>
</evidence>
<dbReference type="PANTHER" id="PTHR20856">
    <property type="entry name" value="DNA-DIRECTED RNA POLYMERASE I SUBUNIT 2"/>
    <property type="match status" value="1"/>
</dbReference>
<comment type="similarity">
    <text evidence="1">Belongs to the RNA polymerase beta chain family.</text>
</comment>
<sequence>MLTKQPTEGRARGGGLRFGEMERDCLIAYGASMLLKDRLLDESDKTDILLCEKCGLTGYHDARKRKYVCAQCGENAPISSVSVAYAFKLLLQEILSLNIAPRLKLKERV</sequence>
<dbReference type="GO" id="GO:0003677">
    <property type="term" value="F:DNA binding"/>
    <property type="evidence" value="ECO:0007669"/>
    <property type="project" value="InterPro"/>
</dbReference>
<keyword evidence="5 10" id="KW-0548">Nucleotidyltransferase</keyword>
<name>A0A075FUL2_9ARCH</name>
<keyword evidence="4 10" id="KW-0808">Transferase</keyword>
<dbReference type="EMBL" id="KF900435">
    <property type="protein sequence ID" value="AIE94979.1"/>
    <property type="molecule type" value="Genomic_DNA"/>
</dbReference>